<dbReference type="Pfam" id="PF01609">
    <property type="entry name" value="DDE_Tnp_1"/>
    <property type="match status" value="1"/>
</dbReference>
<evidence type="ECO:0000259" key="2">
    <source>
        <dbReference type="Pfam" id="PF01609"/>
    </source>
</evidence>
<keyword evidence="1" id="KW-0472">Membrane</keyword>
<dbReference type="GO" id="GO:0006313">
    <property type="term" value="P:DNA transposition"/>
    <property type="evidence" value="ECO:0007669"/>
    <property type="project" value="InterPro"/>
</dbReference>
<sequence length="554" mass="65269">MASKTRKRTWIVSISKRPKGNYIQVGYQKPKGVGYETRFSIGYEHDFEQFQEGAIEKIKMLIKDIPLITPREKVIEIINKKLKNNKENLLKYSKKFKGYDLICSLVDYFDIFKDCNTTKSISLKEVVMQQIYQRIKDPLSILGTFNSLKKEQEIVYSKNSFYRSLDYIAENREQILQNVNSVLVNQYKRDVEIIWYDCTTTYFETFSRQGFKKPGYSKDGKFKEDQIVIGLATDSNGIPLHYKVFPGNTTDAKTFIPFVLEVQKIYNIKQVTIIADKGMSINSNIRFLEDKGLKFIISYRMKKGSKEFKEFVLKKENYIHSETGLMHKTEEIASLYRNGRNNGKIRKRIITFSNKRAKKDAEDRQILINNFLKKAKNGKVSYEDITGNKKYKFFKAVEKSGYYELDNEKILEDEKFDGYYVYETNRHDLTPNQIVDLYAKQWKVEENFRSLKSRLALRPMYLSTWKHITGYICLCFLSLVLMKFLVFKINDLTGLSQKDKFTEHRLTEMMKNVMSIEERFNGKTTKSIDVMDDSVEDCWNDYNLVKKVLEMTKK</sequence>
<organism evidence="4">
    <name type="scientific">Mycoplasmopsis gallinacea</name>
    <dbReference type="NCBI Taxonomy" id="29556"/>
    <lineage>
        <taxon>Bacteria</taxon>
        <taxon>Bacillati</taxon>
        <taxon>Mycoplasmatota</taxon>
        <taxon>Mycoplasmoidales</taxon>
        <taxon>Metamycoplasmataceae</taxon>
        <taxon>Mycoplasmopsis</taxon>
    </lineage>
</organism>
<proteinExistence type="predicted"/>
<dbReference type="InterPro" id="IPR047654">
    <property type="entry name" value="IS1634_transpos"/>
</dbReference>
<dbReference type="PANTHER" id="PTHR34614:SF2">
    <property type="entry name" value="TRANSPOSASE IS4-LIKE DOMAIN-CONTAINING PROTEIN"/>
    <property type="match status" value="1"/>
</dbReference>
<keyword evidence="1" id="KW-1133">Transmembrane helix</keyword>
<dbReference type="Proteomes" id="UP000032722">
    <property type="component" value="Chromosome"/>
</dbReference>
<dbReference type="KEGG" id="mgb:VO56_01470"/>
<dbReference type="NCBIfam" id="NF033559">
    <property type="entry name" value="transpos_IS1634"/>
    <property type="match status" value="1"/>
</dbReference>
<reference evidence="3 4" key="1">
    <citation type="journal article" date="2015" name="Genome Announc.">
        <title>Complete Genome Sequence of Mycoplasma meleagridis, a Possible Emerging Pathogen in Chickens.</title>
        <authorList>
            <person name="Abolnik C."/>
        </authorList>
    </citation>
    <scope>NUCLEOTIDE SEQUENCE [LARGE SCALE GENOMIC DNA]</scope>
    <source>
        <strain evidence="3 4">B2096 8B</strain>
    </source>
</reference>
<evidence type="ECO:0000313" key="4">
    <source>
        <dbReference type="Proteomes" id="UP000032722"/>
    </source>
</evidence>
<protein>
    <submittedName>
        <fullName evidence="3">Transposase</fullName>
    </submittedName>
</protein>
<dbReference type="GO" id="GO:0003677">
    <property type="term" value="F:DNA binding"/>
    <property type="evidence" value="ECO:0007669"/>
    <property type="project" value="InterPro"/>
</dbReference>
<dbReference type="InterPro" id="IPR012337">
    <property type="entry name" value="RNaseH-like_sf"/>
</dbReference>
<dbReference type="AlphaFoldDB" id="A0A0D5ZJQ0"/>
<dbReference type="GO" id="GO:0004803">
    <property type="term" value="F:transposase activity"/>
    <property type="evidence" value="ECO:0007669"/>
    <property type="project" value="InterPro"/>
</dbReference>
<keyword evidence="1" id="KW-0812">Transmembrane</keyword>
<dbReference type="SUPFAM" id="SSF53098">
    <property type="entry name" value="Ribonuclease H-like"/>
    <property type="match status" value="1"/>
</dbReference>
<dbReference type="PANTHER" id="PTHR34614">
    <property type="match status" value="1"/>
</dbReference>
<dbReference type="HOGENOM" id="CLU_022426_6_0_14"/>
<dbReference type="InterPro" id="IPR002559">
    <property type="entry name" value="Transposase_11"/>
</dbReference>
<gene>
    <name evidence="3" type="ORF">VO56_01470</name>
</gene>
<evidence type="ECO:0000313" key="3">
    <source>
        <dbReference type="EMBL" id="AKA49924.1"/>
    </source>
</evidence>
<evidence type="ECO:0000256" key="1">
    <source>
        <dbReference type="SAM" id="Phobius"/>
    </source>
</evidence>
<accession>A0A0D5ZJQ0</accession>
<dbReference type="EMBL" id="CP011021">
    <property type="protein sequence ID" value="AKA49924.1"/>
    <property type="molecule type" value="Genomic_DNA"/>
</dbReference>
<feature type="transmembrane region" description="Helical" evidence="1">
    <location>
        <begin position="468"/>
        <end position="487"/>
    </location>
</feature>
<feature type="domain" description="Transposase IS4-like" evidence="2">
    <location>
        <begin position="204"/>
        <end position="481"/>
    </location>
</feature>
<name>A0A0D5ZJQ0_9BACT</name>
<dbReference type="PATRIC" id="fig|29556.3.peg.298"/>